<dbReference type="InterPro" id="IPR052713">
    <property type="entry name" value="FeoA"/>
</dbReference>
<dbReference type="PANTHER" id="PTHR42954:SF2">
    <property type="entry name" value="FE(2+) TRANSPORT PROTEIN A"/>
    <property type="match status" value="1"/>
</dbReference>
<dbReference type="Gene3D" id="2.30.30.90">
    <property type="match status" value="1"/>
</dbReference>
<dbReference type="PANTHER" id="PTHR42954">
    <property type="entry name" value="FE(2+) TRANSPORT PROTEIN A"/>
    <property type="match status" value="1"/>
</dbReference>
<dbReference type="EMBL" id="CM001475">
    <property type="protein sequence ID" value="EIC31186.1"/>
    <property type="molecule type" value="Genomic_DNA"/>
</dbReference>
<reference evidence="3 4" key="1">
    <citation type="journal article" date="2013" name="Genome Announc.">
        <title>Genome Sequence of the Obligate Gammaproteobacterial Methanotroph Methylomicrobium album Strain BG8.</title>
        <authorList>
            <person name="Kits K.D."/>
            <person name="Kalyuzhnaya M.G."/>
            <person name="Klotz M.G."/>
            <person name="Jetten M.S."/>
            <person name="Op den Camp H.J."/>
            <person name="Vuilleumier S."/>
            <person name="Bringel F."/>
            <person name="Dispirito A.A."/>
            <person name="Murrell J.C."/>
            <person name="Bruce D."/>
            <person name="Cheng J.F."/>
            <person name="Copeland A."/>
            <person name="Goodwin L."/>
            <person name="Hauser L."/>
            <person name="Lajus A."/>
            <person name="Land M.L."/>
            <person name="Lapidus A."/>
            <person name="Lucas S."/>
            <person name="Medigue C."/>
            <person name="Pitluck S."/>
            <person name="Woyke T."/>
            <person name="Zeytun A."/>
            <person name="Stein L.Y."/>
        </authorList>
    </citation>
    <scope>NUCLEOTIDE SEQUENCE [LARGE SCALE GENOMIC DNA]</scope>
    <source>
        <strain evidence="3 4">BG8</strain>
    </source>
</reference>
<dbReference type="RefSeq" id="WP_005374366.1">
    <property type="nucleotide sequence ID" value="NZ_CM001475.1"/>
</dbReference>
<sequence length="77" mass="8490">MLIDLKKLAVGDLAKIVGFDKAGKAYRKRLLAMGLTPGTEFSVTRFAPMGDPVEIRLRGFSLTLRKDEAAVLQIEKL</sequence>
<keyword evidence="1" id="KW-0408">Iron</keyword>
<evidence type="ECO:0000259" key="2">
    <source>
        <dbReference type="SMART" id="SM00899"/>
    </source>
</evidence>
<dbReference type="SUPFAM" id="SSF50037">
    <property type="entry name" value="C-terminal domain of transcriptional repressors"/>
    <property type="match status" value="1"/>
</dbReference>
<feature type="domain" description="Ferrous iron transporter FeoA-like" evidence="2">
    <location>
        <begin position="3"/>
        <end position="76"/>
    </location>
</feature>
<dbReference type="AlphaFoldDB" id="H8GGA6"/>
<dbReference type="HOGENOM" id="CLU_150646_12_4_6"/>
<dbReference type="InterPro" id="IPR038157">
    <property type="entry name" value="FeoA_core_dom"/>
</dbReference>
<organism evidence="3 4">
    <name type="scientific">Methylomicrobium album BG8</name>
    <dbReference type="NCBI Taxonomy" id="686340"/>
    <lineage>
        <taxon>Bacteria</taxon>
        <taxon>Pseudomonadati</taxon>
        <taxon>Pseudomonadota</taxon>
        <taxon>Gammaproteobacteria</taxon>
        <taxon>Methylococcales</taxon>
        <taxon>Methylococcaceae</taxon>
        <taxon>Methylomicrobium</taxon>
    </lineage>
</organism>
<dbReference type="InterPro" id="IPR007167">
    <property type="entry name" value="Fe-transptr_FeoA-like"/>
</dbReference>
<proteinExistence type="predicted"/>
<dbReference type="InterPro" id="IPR008988">
    <property type="entry name" value="Transcriptional_repressor_C"/>
</dbReference>
<dbReference type="GO" id="GO:0046914">
    <property type="term" value="F:transition metal ion binding"/>
    <property type="evidence" value="ECO:0007669"/>
    <property type="project" value="InterPro"/>
</dbReference>
<dbReference type="Pfam" id="PF04023">
    <property type="entry name" value="FeoA"/>
    <property type="match status" value="1"/>
</dbReference>
<keyword evidence="4" id="KW-1185">Reference proteome</keyword>
<gene>
    <name evidence="3" type="ORF">Metal_3538</name>
</gene>
<dbReference type="eggNOG" id="COG1918">
    <property type="taxonomic scope" value="Bacteria"/>
</dbReference>
<evidence type="ECO:0000256" key="1">
    <source>
        <dbReference type="ARBA" id="ARBA00023004"/>
    </source>
</evidence>
<evidence type="ECO:0000313" key="4">
    <source>
        <dbReference type="Proteomes" id="UP000005090"/>
    </source>
</evidence>
<dbReference type="Proteomes" id="UP000005090">
    <property type="component" value="Chromosome"/>
</dbReference>
<dbReference type="SMART" id="SM00899">
    <property type="entry name" value="FeoA"/>
    <property type="match status" value="1"/>
</dbReference>
<name>H8GGA6_METAL</name>
<accession>H8GGA6</accession>
<dbReference type="STRING" id="686340.Metal_3538"/>
<protein>
    <submittedName>
        <fullName evidence="3">Fe2+ transport system protein A</fullName>
    </submittedName>
</protein>
<evidence type="ECO:0000313" key="3">
    <source>
        <dbReference type="EMBL" id="EIC31186.1"/>
    </source>
</evidence>